<dbReference type="InterPro" id="IPR036291">
    <property type="entry name" value="NAD(P)-bd_dom_sf"/>
</dbReference>
<dbReference type="PROSITE" id="PS00061">
    <property type="entry name" value="ADH_SHORT"/>
    <property type="match status" value="1"/>
</dbReference>
<feature type="transmembrane region" description="Helical" evidence="3">
    <location>
        <begin position="172"/>
        <end position="193"/>
    </location>
</feature>
<comment type="caution">
    <text evidence="5">The sequence shown here is derived from an EMBL/GenBank/DDBJ whole genome shotgun (WGS) entry which is preliminary data.</text>
</comment>
<keyword evidence="1" id="KW-0560">Oxidoreductase</keyword>
<feature type="transmembrane region" description="Helical" evidence="3">
    <location>
        <begin position="126"/>
        <end position="147"/>
    </location>
</feature>
<feature type="domain" description="DUF7789" evidence="4">
    <location>
        <begin position="171"/>
        <end position="248"/>
    </location>
</feature>
<dbReference type="GO" id="GO:0016491">
    <property type="term" value="F:oxidoreductase activity"/>
    <property type="evidence" value="ECO:0007669"/>
    <property type="project" value="UniProtKB-KW"/>
</dbReference>
<feature type="transmembrane region" description="Helical" evidence="3">
    <location>
        <begin position="66"/>
        <end position="88"/>
    </location>
</feature>
<feature type="compositionally biased region" description="Low complexity" evidence="2">
    <location>
        <begin position="269"/>
        <end position="279"/>
    </location>
</feature>
<dbReference type="PANTHER" id="PTHR43313">
    <property type="entry name" value="SHORT-CHAIN DEHYDROGENASE/REDUCTASE FAMILY 9C"/>
    <property type="match status" value="1"/>
</dbReference>
<dbReference type="InterPro" id="IPR020904">
    <property type="entry name" value="Sc_DH/Rdtase_CS"/>
</dbReference>
<evidence type="ECO:0000313" key="5">
    <source>
        <dbReference type="EMBL" id="CAF0854157.1"/>
    </source>
</evidence>
<dbReference type="GO" id="GO:0008202">
    <property type="term" value="P:steroid metabolic process"/>
    <property type="evidence" value="ECO:0007669"/>
    <property type="project" value="TreeGrafter"/>
</dbReference>
<feature type="transmembrane region" description="Helical" evidence="3">
    <location>
        <begin position="205"/>
        <end position="226"/>
    </location>
</feature>
<feature type="region of interest" description="Disordered" evidence="2">
    <location>
        <begin position="263"/>
        <end position="285"/>
    </location>
</feature>
<dbReference type="EMBL" id="CAJOBC010000950">
    <property type="protein sequence ID" value="CAF3641907.1"/>
    <property type="molecule type" value="Genomic_DNA"/>
</dbReference>
<dbReference type="EMBL" id="CAJNOQ010000950">
    <property type="protein sequence ID" value="CAF0854157.1"/>
    <property type="molecule type" value="Genomic_DNA"/>
</dbReference>
<feature type="transmembrane region" description="Helical" evidence="3">
    <location>
        <begin position="94"/>
        <end position="114"/>
    </location>
</feature>
<keyword evidence="3" id="KW-1133">Transmembrane helix</keyword>
<gene>
    <name evidence="5" type="ORF">GPM918_LOCUS6236</name>
    <name evidence="6" type="ORF">SRO942_LOCUS6236</name>
</gene>
<keyword evidence="3" id="KW-0472">Membrane</keyword>
<feature type="transmembrane region" description="Helical" evidence="3">
    <location>
        <begin position="310"/>
        <end position="330"/>
    </location>
</feature>
<evidence type="ECO:0000256" key="1">
    <source>
        <dbReference type="ARBA" id="ARBA00023002"/>
    </source>
</evidence>
<evidence type="ECO:0000313" key="7">
    <source>
        <dbReference type="Proteomes" id="UP000663829"/>
    </source>
</evidence>
<dbReference type="PANTHER" id="PTHR43313:SF1">
    <property type="entry name" value="3BETA-HYDROXYSTEROID DEHYDROGENASE DHS-16"/>
    <property type="match status" value="1"/>
</dbReference>
<dbReference type="PRINTS" id="PR00081">
    <property type="entry name" value="GDHRDH"/>
</dbReference>
<dbReference type="Pfam" id="PF25044">
    <property type="entry name" value="DUF7789"/>
    <property type="match status" value="2"/>
</dbReference>
<dbReference type="Proteomes" id="UP000681722">
    <property type="component" value="Unassembled WGS sequence"/>
</dbReference>
<dbReference type="Pfam" id="PF00106">
    <property type="entry name" value="adh_short"/>
    <property type="match status" value="1"/>
</dbReference>
<dbReference type="PRINTS" id="PR00080">
    <property type="entry name" value="SDRFAMILY"/>
</dbReference>
<keyword evidence="7" id="KW-1185">Reference proteome</keyword>
<proteinExistence type="predicted"/>
<evidence type="ECO:0000259" key="4">
    <source>
        <dbReference type="Pfam" id="PF25044"/>
    </source>
</evidence>
<dbReference type="InterPro" id="IPR002347">
    <property type="entry name" value="SDR_fam"/>
</dbReference>
<name>A0A813WLT0_9BILA</name>
<accession>A0A813WLT0</accession>
<dbReference type="AlphaFoldDB" id="A0A813WLT0"/>
<keyword evidence="3" id="KW-0812">Transmembrane</keyword>
<evidence type="ECO:0000313" key="6">
    <source>
        <dbReference type="EMBL" id="CAF3641907.1"/>
    </source>
</evidence>
<reference evidence="5" key="1">
    <citation type="submission" date="2021-02" db="EMBL/GenBank/DDBJ databases">
        <authorList>
            <person name="Nowell W R."/>
        </authorList>
    </citation>
    <scope>NUCLEOTIDE SEQUENCE</scope>
</reference>
<organism evidence="5 7">
    <name type="scientific">Didymodactylos carnosus</name>
    <dbReference type="NCBI Taxonomy" id="1234261"/>
    <lineage>
        <taxon>Eukaryota</taxon>
        <taxon>Metazoa</taxon>
        <taxon>Spiralia</taxon>
        <taxon>Gnathifera</taxon>
        <taxon>Rotifera</taxon>
        <taxon>Eurotatoria</taxon>
        <taxon>Bdelloidea</taxon>
        <taxon>Philodinida</taxon>
        <taxon>Philodinidae</taxon>
        <taxon>Didymodactylos</taxon>
    </lineage>
</organism>
<dbReference type="Gene3D" id="3.40.50.720">
    <property type="entry name" value="NAD(P)-binding Rossmann-like Domain"/>
    <property type="match status" value="1"/>
</dbReference>
<sequence length="642" mass="72681">MQPPSVTFPDTTNRAIEVGCCGAQRSFGNIRWYEYLFLALGIIAVIITDALTIIRLTNESSEDDTTYGILLIVHSIFLTIFLITGILCQRLLDIIAFFLSAILLTTYVVIHFFKRRSVKDQYNIRLARLIFTIFFNACFIPLTMFVIRDYRRNEYAKRLFGAFQGARRPLQIYYSFACVIRISAMLTISTLILDMRGINKTLDTIILAIGIPLVLIWLGIAVLMVQLENIKLAIVFYLLSLFQPVHVGWQIYEAITEYKNLNPKPSPSPATSTSSMRPPLLQSTSNPQKTDLIPLLTVFSIILKRFKFQFVMLFMIVILILILFITYKIYEHFFPAPLVDPTGKYVLISGCDTGFGNILAKELDRQGYSVLAGVYSNTQQLVKELSSKATVFKLDITKQQDIDDVFELVKNKTSNLYALVNNAGIGKGGPIDWISMKLFRDTMEVNFFGHVSMTKTFLPLLVNQSGNRVVNICSVAGYLATSNMSPYCASKYALEAFSDCLRREMASWGLKVSIIEPGMMRTAITEGHAEAMTEVWANLASDTKERWGEAYYNKKLNDRMNKKNIFLKYAQDPILVVRALQHAVSSTKPNIRYRPGWQSPYFFFPLSMMPASVTDMILSAMDASSEKPVGVLKRIQQTVKQS</sequence>
<dbReference type="Proteomes" id="UP000663829">
    <property type="component" value="Unassembled WGS sequence"/>
</dbReference>
<dbReference type="OrthoDB" id="294295at2759"/>
<protein>
    <recommendedName>
        <fullName evidence="4">DUF7789 domain-containing protein</fullName>
    </recommendedName>
</protein>
<feature type="domain" description="DUF7789" evidence="4">
    <location>
        <begin position="21"/>
        <end position="144"/>
    </location>
</feature>
<dbReference type="InterPro" id="IPR056691">
    <property type="entry name" value="DUF7789"/>
</dbReference>
<feature type="transmembrane region" description="Helical" evidence="3">
    <location>
        <begin position="35"/>
        <end position="54"/>
    </location>
</feature>
<evidence type="ECO:0000256" key="2">
    <source>
        <dbReference type="SAM" id="MobiDB-lite"/>
    </source>
</evidence>
<evidence type="ECO:0000256" key="3">
    <source>
        <dbReference type="SAM" id="Phobius"/>
    </source>
</evidence>
<feature type="transmembrane region" description="Helical" evidence="3">
    <location>
        <begin position="232"/>
        <end position="252"/>
    </location>
</feature>
<dbReference type="SUPFAM" id="SSF51735">
    <property type="entry name" value="NAD(P)-binding Rossmann-fold domains"/>
    <property type="match status" value="1"/>
</dbReference>